<dbReference type="Proteomes" id="UP000634919">
    <property type="component" value="Unassembled WGS sequence"/>
</dbReference>
<keyword evidence="8" id="KW-1185">Reference proteome</keyword>
<dbReference type="Gene3D" id="3.40.50.720">
    <property type="entry name" value="NAD(P)-binding Rossmann-like Domain"/>
    <property type="match status" value="1"/>
</dbReference>
<keyword evidence="3 5" id="KW-0862">Zinc</keyword>
<evidence type="ECO:0000313" key="8">
    <source>
        <dbReference type="Proteomes" id="UP000634919"/>
    </source>
</evidence>
<dbReference type="CDD" id="cd05283">
    <property type="entry name" value="CAD1"/>
    <property type="match status" value="1"/>
</dbReference>
<dbReference type="RefSeq" id="WP_191722040.1">
    <property type="nucleotide sequence ID" value="NZ_JACSQK010000002.1"/>
</dbReference>
<keyword evidence="2 5" id="KW-0479">Metal-binding</keyword>
<dbReference type="PROSITE" id="PS00065">
    <property type="entry name" value="D_2_HYDROXYACID_DH_1"/>
    <property type="match status" value="1"/>
</dbReference>
<dbReference type="SUPFAM" id="SSF51735">
    <property type="entry name" value="NAD(P)-binding Rossmann-fold domains"/>
    <property type="match status" value="1"/>
</dbReference>
<dbReference type="EMBL" id="JACSQK010000002">
    <property type="protein sequence ID" value="MBD7959629.1"/>
    <property type="molecule type" value="Genomic_DNA"/>
</dbReference>
<evidence type="ECO:0000313" key="7">
    <source>
        <dbReference type="EMBL" id="MBD7959629.1"/>
    </source>
</evidence>
<dbReference type="Pfam" id="PF00107">
    <property type="entry name" value="ADH_zinc_N"/>
    <property type="match status" value="1"/>
</dbReference>
<comment type="caution">
    <text evidence="7">The sequence shown here is derived from an EMBL/GenBank/DDBJ whole genome shotgun (WGS) entry which is preliminary data.</text>
</comment>
<organism evidence="7 8">
    <name type="scientific">Comamonas avium</name>
    <dbReference type="NCBI Taxonomy" id="2762231"/>
    <lineage>
        <taxon>Bacteria</taxon>
        <taxon>Pseudomonadati</taxon>
        <taxon>Pseudomonadota</taxon>
        <taxon>Betaproteobacteria</taxon>
        <taxon>Burkholderiales</taxon>
        <taxon>Comamonadaceae</taxon>
        <taxon>Comamonas</taxon>
    </lineage>
</organism>
<reference evidence="7 8" key="1">
    <citation type="submission" date="2020-08" db="EMBL/GenBank/DDBJ databases">
        <title>A Genomic Blueprint of the Chicken Gut Microbiome.</title>
        <authorList>
            <person name="Gilroy R."/>
            <person name="Ravi A."/>
            <person name="Getino M."/>
            <person name="Pursley I."/>
            <person name="Horton D.L."/>
            <person name="Alikhan N.-F."/>
            <person name="Baker D."/>
            <person name="Gharbi K."/>
            <person name="Hall N."/>
            <person name="Watson M."/>
            <person name="Adriaenssens E.M."/>
            <person name="Foster-Nyarko E."/>
            <person name="Jarju S."/>
            <person name="Secka A."/>
            <person name="Antonio M."/>
            <person name="Oren A."/>
            <person name="Chaudhuri R."/>
            <person name="La Ragione R.M."/>
            <person name="Hildebrand F."/>
            <person name="Pallen M.J."/>
        </authorList>
    </citation>
    <scope>NUCLEOTIDE SEQUENCE [LARGE SCALE GENOMIC DNA]</scope>
    <source>
        <strain evidence="7 8">Sa2CVA6</strain>
    </source>
</reference>
<gene>
    <name evidence="7" type="ORF">H9646_03970</name>
</gene>
<dbReference type="InterPro" id="IPR020843">
    <property type="entry name" value="ER"/>
</dbReference>
<comment type="cofactor">
    <cofactor evidence="1 5">
        <name>Zn(2+)</name>
        <dbReference type="ChEBI" id="CHEBI:29105"/>
    </cofactor>
</comment>
<feature type="domain" description="Enoyl reductase (ER)" evidence="6">
    <location>
        <begin position="12"/>
        <end position="344"/>
    </location>
</feature>
<dbReference type="InterPro" id="IPR011032">
    <property type="entry name" value="GroES-like_sf"/>
</dbReference>
<dbReference type="InterPro" id="IPR013154">
    <property type="entry name" value="ADH-like_N"/>
</dbReference>
<dbReference type="InterPro" id="IPR013149">
    <property type="entry name" value="ADH-like_C"/>
</dbReference>
<evidence type="ECO:0000259" key="6">
    <source>
        <dbReference type="SMART" id="SM00829"/>
    </source>
</evidence>
<evidence type="ECO:0000256" key="5">
    <source>
        <dbReference type="RuleBase" id="RU361277"/>
    </source>
</evidence>
<evidence type="ECO:0000256" key="3">
    <source>
        <dbReference type="ARBA" id="ARBA00022833"/>
    </source>
</evidence>
<sequence>MSQATRGYAAHSPTSALGLFHFVRRDPRANDVVIDILYSGVCHSDLHTARNDWGGTVYPTVPGHEIVGRVVAVGSAVTQFKVGDAVGVGCMVDSCHSCGACAKGWEQYCENGMTGTYNSTDRIDGSPTQGGYSERIVVRQEFVLKLPQNMDLKGAAPLLCAGITTWSPLRHWNVGAGSSVAVVGLGGLGHMALKLAKALGAHVTLFSRSAGKEEDAKRLGADRVVISTDRSQMKAVSGQFDLIIDTVPYAHDLNAYTATLATGGTLVLVGFLGQQEPAINTVTLVLGRKAIAGSVIGGIAETQEMLNFCGKHGITADVEMIAMQDINEAYERMLKSDVKYRFVIDMESLKAQA</sequence>
<dbReference type="PANTHER" id="PTHR42683">
    <property type="entry name" value="ALDEHYDE REDUCTASE"/>
    <property type="match status" value="1"/>
</dbReference>
<evidence type="ECO:0000256" key="1">
    <source>
        <dbReference type="ARBA" id="ARBA00001947"/>
    </source>
</evidence>
<dbReference type="InterPro" id="IPR036291">
    <property type="entry name" value="NAD(P)-bd_dom_sf"/>
</dbReference>
<dbReference type="Gene3D" id="3.90.180.10">
    <property type="entry name" value="Medium-chain alcohol dehydrogenases, catalytic domain"/>
    <property type="match status" value="1"/>
</dbReference>
<protein>
    <submittedName>
        <fullName evidence="7">NAD(P)-dependent alcohol dehydrogenase</fullName>
    </submittedName>
</protein>
<dbReference type="SMART" id="SM00829">
    <property type="entry name" value="PKS_ER"/>
    <property type="match status" value="1"/>
</dbReference>
<keyword evidence="4" id="KW-0560">Oxidoreductase</keyword>
<evidence type="ECO:0000256" key="2">
    <source>
        <dbReference type="ARBA" id="ARBA00022723"/>
    </source>
</evidence>
<dbReference type="InterPro" id="IPR029752">
    <property type="entry name" value="D-isomer_DH_CS1"/>
</dbReference>
<dbReference type="InterPro" id="IPR002328">
    <property type="entry name" value="ADH_Zn_CS"/>
</dbReference>
<proteinExistence type="inferred from homology"/>
<evidence type="ECO:0000256" key="4">
    <source>
        <dbReference type="ARBA" id="ARBA00023002"/>
    </source>
</evidence>
<dbReference type="InterPro" id="IPR047109">
    <property type="entry name" value="CAD-like"/>
</dbReference>
<dbReference type="SUPFAM" id="SSF50129">
    <property type="entry name" value="GroES-like"/>
    <property type="match status" value="1"/>
</dbReference>
<dbReference type="Pfam" id="PF08240">
    <property type="entry name" value="ADH_N"/>
    <property type="match status" value="1"/>
</dbReference>
<accession>A0ABR8S8B1</accession>
<name>A0ABR8S8B1_9BURK</name>
<comment type="similarity">
    <text evidence="5">Belongs to the zinc-containing alcohol dehydrogenase family.</text>
</comment>
<dbReference type="PROSITE" id="PS00059">
    <property type="entry name" value="ADH_ZINC"/>
    <property type="match status" value="1"/>
</dbReference>